<dbReference type="AlphaFoldDB" id="A0A7M4DMF0"/>
<organism evidence="1 2">
    <name type="scientific">Occultella aeris</name>
    <dbReference type="NCBI Taxonomy" id="2761496"/>
    <lineage>
        <taxon>Bacteria</taxon>
        <taxon>Bacillati</taxon>
        <taxon>Actinomycetota</taxon>
        <taxon>Actinomycetes</taxon>
        <taxon>Micrococcales</taxon>
        <taxon>Ruaniaceae</taxon>
        <taxon>Occultella</taxon>
    </lineage>
</organism>
<accession>A0A7M4DMF0</accession>
<name>A0A7M4DMF0_9MICO</name>
<dbReference type="Proteomes" id="UP000419743">
    <property type="component" value="Unassembled WGS sequence"/>
</dbReference>
<dbReference type="RefSeq" id="WP_156742008.1">
    <property type="nucleotide sequence ID" value="NZ_CACRYJ010000048.1"/>
</dbReference>
<comment type="caution">
    <text evidence="1">The sequence shown here is derived from an EMBL/GenBank/DDBJ whole genome shotgun (WGS) entry which is preliminary data.</text>
</comment>
<evidence type="ECO:0000313" key="1">
    <source>
        <dbReference type="EMBL" id="VZO38560.1"/>
    </source>
</evidence>
<gene>
    <name evidence="1" type="ORF">HALOF300_03321</name>
</gene>
<proteinExistence type="predicted"/>
<reference evidence="1 2" key="1">
    <citation type="submission" date="2019-11" db="EMBL/GenBank/DDBJ databases">
        <authorList>
            <person name="Criscuolo A."/>
        </authorList>
    </citation>
    <scope>NUCLEOTIDE SEQUENCE [LARGE SCALE GENOMIC DNA]</scope>
    <source>
        <strain evidence="1">CIP111667</strain>
    </source>
</reference>
<dbReference type="EMBL" id="CACRYJ010000048">
    <property type="protein sequence ID" value="VZO38560.1"/>
    <property type="molecule type" value="Genomic_DNA"/>
</dbReference>
<evidence type="ECO:0000313" key="2">
    <source>
        <dbReference type="Proteomes" id="UP000419743"/>
    </source>
</evidence>
<protein>
    <submittedName>
        <fullName evidence="1">Uncharacterized protein</fullName>
    </submittedName>
</protein>
<sequence length="84" mass="8536">MTRAIDRGAAIDLSAVEDMRAAELERRIVLSQYLTAVNCAATGTSSAKASWRDGPRSSAIGIAANESMTAGATVGIASLGLPLG</sequence>
<keyword evidence="2" id="KW-1185">Reference proteome</keyword>